<evidence type="ECO:0000313" key="3">
    <source>
        <dbReference type="Proteomes" id="UP000619260"/>
    </source>
</evidence>
<dbReference type="EMBL" id="BOPF01000042">
    <property type="protein sequence ID" value="GIJ51011.1"/>
    <property type="molecule type" value="Genomic_DNA"/>
</dbReference>
<dbReference type="AlphaFoldDB" id="A0A8J4DV26"/>
<feature type="compositionally biased region" description="Polar residues" evidence="1">
    <location>
        <begin position="28"/>
        <end position="53"/>
    </location>
</feature>
<keyword evidence="3" id="KW-1185">Reference proteome</keyword>
<evidence type="ECO:0000313" key="2">
    <source>
        <dbReference type="EMBL" id="GIJ51011.1"/>
    </source>
</evidence>
<protein>
    <submittedName>
        <fullName evidence="2">Uncharacterized protein</fullName>
    </submittedName>
</protein>
<evidence type="ECO:0000256" key="1">
    <source>
        <dbReference type="SAM" id="MobiDB-lite"/>
    </source>
</evidence>
<feature type="region of interest" description="Disordered" evidence="1">
    <location>
        <begin position="28"/>
        <end position="104"/>
    </location>
</feature>
<gene>
    <name evidence="2" type="ORF">Val02_78970</name>
</gene>
<comment type="caution">
    <text evidence="2">The sequence shown here is derived from an EMBL/GenBank/DDBJ whole genome shotgun (WGS) entry which is preliminary data.</text>
</comment>
<sequence length="104" mass="10527">MAIGMLGRNIATIVSPVIEGLSNATFQMRSPTAPPNANSAIAAQPSPTSTSSVHARRAGRRETASAADPIATAHAAPISSATGTGTNGDRDSPWMTTTKTAARP</sequence>
<reference evidence="2" key="1">
    <citation type="submission" date="2021-01" db="EMBL/GenBank/DDBJ databases">
        <title>Whole genome shotgun sequence of Virgisporangium aliadipatigenens NBRC 105644.</title>
        <authorList>
            <person name="Komaki H."/>
            <person name="Tamura T."/>
        </authorList>
    </citation>
    <scope>NUCLEOTIDE SEQUENCE</scope>
    <source>
        <strain evidence="2">NBRC 105644</strain>
    </source>
</reference>
<feature type="compositionally biased region" description="Low complexity" evidence="1">
    <location>
        <begin position="64"/>
        <end position="76"/>
    </location>
</feature>
<feature type="compositionally biased region" description="Polar residues" evidence="1">
    <location>
        <begin position="94"/>
        <end position="104"/>
    </location>
</feature>
<accession>A0A8J4DV26</accession>
<name>A0A8J4DV26_9ACTN</name>
<dbReference type="Proteomes" id="UP000619260">
    <property type="component" value="Unassembled WGS sequence"/>
</dbReference>
<organism evidence="2 3">
    <name type="scientific">Virgisporangium aliadipatigenens</name>
    <dbReference type="NCBI Taxonomy" id="741659"/>
    <lineage>
        <taxon>Bacteria</taxon>
        <taxon>Bacillati</taxon>
        <taxon>Actinomycetota</taxon>
        <taxon>Actinomycetes</taxon>
        <taxon>Micromonosporales</taxon>
        <taxon>Micromonosporaceae</taxon>
        <taxon>Virgisporangium</taxon>
    </lineage>
</organism>
<proteinExistence type="predicted"/>